<evidence type="ECO:0000313" key="2">
    <source>
        <dbReference type="Proteomes" id="UP001164746"/>
    </source>
</evidence>
<gene>
    <name evidence="1" type="ORF">MAR_016669</name>
</gene>
<sequence>MDLSKAFEYSERNSLWSKFNNTFRKEFSCFLCVRQGESLYPVSVSMFINDIKGHIVLTCLNGIALWKLKIDARKTEMNVFKMSWNWPTDFTHVDFSSESLGFHKVNGIERIHTQYCILISGKILYQNKFVYGALGRFDFAYNRYIRTVKYWLKITNSDALKYCKIIYEVIKTDA</sequence>
<dbReference type="EMBL" id="CP111017">
    <property type="protein sequence ID" value="WAR06711.1"/>
    <property type="molecule type" value="Genomic_DNA"/>
</dbReference>
<feature type="non-terminal residue" evidence="1">
    <location>
        <position position="174"/>
    </location>
</feature>
<name>A0ABY7ECT9_MYAAR</name>
<reference evidence="1" key="1">
    <citation type="submission" date="2022-11" db="EMBL/GenBank/DDBJ databases">
        <title>Centuries of genome instability and evolution in soft-shell clam transmissible cancer (bioRxiv).</title>
        <authorList>
            <person name="Hart S.F.M."/>
            <person name="Yonemitsu M.A."/>
            <person name="Giersch R.M."/>
            <person name="Beal B.F."/>
            <person name="Arriagada G."/>
            <person name="Davis B.W."/>
            <person name="Ostrander E.A."/>
            <person name="Goff S.P."/>
            <person name="Metzger M.J."/>
        </authorList>
    </citation>
    <scope>NUCLEOTIDE SEQUENCE</scope>
    <source>
        <strain evidence="1">MELC-2E11</strain>
        <tissue evidence="1">Siphon/mantle</tissue>
    </source>
</reference>
<proteinExistence type="predicted"/>
<organism evidence="1 2">
    <name type="scientific">Mya arenaria</name>
    <name type="common">Soft-shell clam</name>
    <dbReference type="NCBI Taxonomy" id="6604"/>
    <lineage>
        <taxon>Eukaryota</taxon>
        <taxon>Metazoa</taxon>
        <taxon>Spiralia</taxon>
        <taxon>Lophotrochozoa</taxon>
        <taxon>Mollusca</taxon>
        <taxon>Bivalvia</taxon>
        <taxon>Autobranchia</taxon>
        <taxon>Heteroconchia</taxon>
        <taxon>Euheterodonta</taxon>
        <taxon>Imparidentia</taxon>
        <taxon>Neoheterodontei</taxon>
        <taxon>Myida</taxon>
        <taxon>Myoidea</taxon>
        <taxon>Myidae</taxon>
        <taxon>Mya</taxon>
    </lineage>
</organism>
<keyword evidence="2" id="KW-1185">Reference proteome</keyword>
<dbReference type="Proteomes" id="UP001164746">
    <property type="component" value="Chromosome 6"/>
</dbReference>
<protein>
    <submittedName>
        <fullName evidence="1">Uncharacterized protein</fullName>
    </submittedName>
</protein>
<evidence type="ECO:0000313" key="1">
    <source>
        <dbReference type="EMBL" id="WAR06711.1"/>
    </source>
</evidence>
<accession>A0ABY7ECT9</accession>